<accession>A0AAD4VM62</accession>
<evidence type="ECO:0000313" key="1">
    <source>
        <dbReference type="EMBL" id="KAI5326983.1"/>
    </source>
</evidence>
<protein>
    <recommendedName>
        <fullName evidence="3">Retrotransposon gag domain-containing protein</fullName>
    </recommendedName>
</protein>
<evidence type="ECO:0008006" key="3">
    <source>
        <dbReference type="Google" id="ProtNLM"/>
    </source>
</evidence>
<dbReference type="Proteomes" id="UP001054821">
    <property type="component" value="Chromosome 5"/>
</dbReference>
<sequence>MEPSVMNLFIHLPTAKNFWEAASQAYYEGADRSISYDLSCKAMETNQAGRLVASYFSDLKAIWKELDHCKTITFTHADVIKVC</sequence>
<name>A0AAD4VM62_PRUDU</name>
<keyword evidence="2" id="KW-1185">Reference proteome</keyword>
<gene>
    <name evidence="1" type="ORF">L3X38_026379</name>
</gene>
<comment type="caution">
    <text evidence="1">The sequence shown here is derived from an EMBL/GenBank/DDBJ whole genome shotgun (WGS) entry which is preliminary data.</text>
</comment>
<organism evidence="1 2">
    <name type="scientific">Prunus dulcis</name>
    <name type="common">Almond</name>
    <name type="synonym">Amygdalus dulcis</name>
    <dbReference type="NCBI Taxonomy" id="3755"/>
    <lineage>
        <taxon>Eukaryota</taxon>
        <taxon>Viridiplantae</taxon>
        <taxon>Streptophyta</taxon>
        <taxon>Embryophyta</taxon>
        <taxon>Tracheophyta</taxon>
        <taxon>Spermatophyta</taxon>
        <taxon>Magnoliopsida</taxon>
        <taxon>eudicotyledons</taxon>
        <taxon>Gunneridae</taxon>
        <taxon>Pentapetalae</taxon>
        <taxon>rosids</taxon>
        <taxon>fabids</taxon>
        <taxon>Rosales</taxon>
        <taxon>Rosaceae</taxon>
        <taxon>Amygdaloideae</taxon>
        <taxon>Amygdaleae</taxon>
        <taxon>Prunus</taxon>
    </lineage>
</organism>
<dbReference type="AlphaFoldDB" id="A0AAD4VM62"/>
<reference evidence="1 2" key="1">
    <citation type="journal article" date="2022" name="G3 (Bethesda)">
        <title>Whole-genome sequence and methylome profiling of the almond [Prunus dulcis (Mill.) D.A. Webb] cultivar 'Nonpareil'.</title>
        <authorList>
            <person name="D'Amico-Willman K.M."/>
            <person name="Ouma W.Z."/>
            <person name="Meulia T."/>
            <person name="Sideli G.M."/>
            <person name="Gradziel T.M."/>
            <person name="Fresnedo-Ramirez J."/>
        </authorList>
    </citation>
    <scope>NUCLEOTIDE SEQUENCE [LARGE SCALE GENOMIC DNA]</scope>
    <source>
        <strain evidence="1">Clone GOH B32 T37-40</strain>
    </source>
</reference>
<proteinExistence type="predicted"/>
<evidence type="ECO:0000313" key="2">
    <source>
        <dbReference type="Proteomes" id="UP001054821"/>
    </source>
</evidence>
<dbReference type="EMBL" id="JAJFAZ020000005">
    <property type="protein sequence ID" value="KAI5326983.1"/>
    <property type="molecule type" value="Genomic_DNA"/>
</dbReference>